<dbReference type="EMBL" id="LT598653">
    <property type="protein sequence ID" value="SBV32629.1"/>
    <property type="molecule type" value="Genomic_DNA"/>
</dbReference>
<dbReference type="AlphaFoldDB" id="A0A1Y5PRL2"/>
<gene>
    <name evidence="1" type="ORF">SPPYR_1509</name>
</gene>
<evidence type="ECO:0000313" key="1">
    <source>
        <dbReference type="EMBL" id="SBV32629.1"/>
    </source>
</evidence>
<reference evidence="1" key="1">
    <citation type="submission" date="2016-03" db="EMBL/GenBank/DDBJ databases">
        <authorList>
            <person name="Ploux O."/>
        </authorList>
    </citation>
    <scope>NUCLEOTIDE SEQUENCE</scope>
    <source>
        <strain evidence="1">UC10</strain>
    </source>
</reference>
<accession>A0A1Y5PRL2</accession>
<dbReference type="RefSeq" id="WP_184101074.1">
    <property type="nucleotide sequence ID" value="NZ_LT598653.1"/>
</dbReference>
<sequence length="288" mass="32456">MSRFLDCEIAEMAGVRADVGEEVFNRWFDKSEIKGRLKKVCMDEQGLRCCYCRKFDNTTNNLIWDLEHVLCELYYPQFFASDDNLAVACKRCNNAKKHEDVLRPQPRPDPRIEEVPQQPECYSIPHPRFDAWSDHLSHVNYQIYSSDTDKGVELMRVCKLNEPAVDQAGLDHESVVAAIKTQFFQIVDNAVSAPPPDEEILVRMARGVQNLEDERAAMTLAGLAPKLRALGRKAGRRNMEQSIAEARALAAPPAKPPKEKISEGRALSLVASVGGPRARYSLSDLRDN</sequence>
<dbReference type="KEGG" id="sphu:SPPYR_1509"/>
<protein>
    <recommendedName>
        <fullName evidence="2">HNH domain-containing protein</fullName>
    </recommendedName>
</protein>
<name>A0A1Y5PRL2_9SPHN</name>
<dbReference type="Gene3D" id="1.10.30.50">
    <property type="match status" value="1"/>
</dbReference>
<organism evidence="1">
    <name type="scientific">uncultured Sphingopyxis sp</name>
    <dbReference type="NCBI Taxonomy" id="310581"/>
    <lineage>
        <taxon>Bacteria</taxon>
        <taxon>Pseudomonadati</taxon>
        <taxon>Pseudomonadota</taxon>
        <taxon>Alphaproteobacteria</taxon>
        <taxon>Sphingomonadales</taxon>
        <taxon>Sphingomonadaceae</taxon>
        <taxon>Sphingopyxis</taxon>
        <taxon>environmental samples</taxon>
    </lineage>
</organism>
<proteinExistence type="predicted"/>
<evidence type="ECO:0008006" key="2">
    <source>
        <dbReference type="Google" id="ProtNLM"/>
    </source>
</evidence>